<organism evidence="9 10">
    <name type="scientific">Rhamnusium bicolor</name>
    <dbReference type="NCBI Taxonomy" id="1586634"/>
    <lineage>
        <taxon>Eukaryota</taxon>
        <taxon>Metazoa</taxon>
        <taxon>Ecdysozoa</taxon>
        <taxon>Arthropoda</taxon>
        <taxon>Hexapoda</taxon>
        <taxon>Insecta</taxon>
        <taxon>Pterygota</taxon>
        <taxon>Neoptera</taxon>
        <taxon>Endopterygota</taxon>
        <taxon>Coleoptera</taxon>
        <taxon>Polyphaga</taxon>
        <taxon>Cucujiformia</taxon>
        <taxon>Chrysomeloidea</taxon>
        <taxon>Cerambycidae</taxon>
        <taxon>Lepturinae</taxon>
        <taxon>Rhagiini</taxon>
        <taxon>Rhamnusium</taxon>
    </lineage>
</organism>
<keyword evidence="7" id="KW-0539">Nucleus</keyword>
<feature type="domain" description="DDE Tnp4" evidence="8">
    <location>
        <begin position="156"/>
        <end position="317"/>
    </location>
</feature>
<accession>A0AAV8XN59</accession>
<keyword evidence="5" id="KW-0479">Metal-binding</keyword>
<comment type="cofactor">
    <cofactor evidence="1">
        <name>a divalent metal cation</name>
        <dbReference type="ChEBI" id="CHEBI:60240"/>
    </cofactor>
</comment>
<sequence length="386" mass="45056">MDDLMHVIVIENLEQDEHRHLNNIQRRPRDPFAILSERQFINMFRLSKALTQYLIECLTPHMRPKNRETDLDIKTRVLIALKFYAGGSYQLDIACNKYLDVSQSTVSRCLAEVTGALNHPDVFNEWVKFPHNFEKLNKTRLEFYNQHGFPGVIGCIDCTHVAIYPPNIEHPDYPEYLYVNRKSYHSINVQLICDANLKILNICARYPGSTHDSFIWNNSNVQTLMRNLHQRTHTDYYLLGNSGYPLRSWLLTPLEEEPAQNTPEHTYNSIHKTTRVKIECCNGLLKGRFRCLIKHRVLHYNPAFSCKIINACAVLHNMCIEYNIPAPDLEDEGVEIDFGMLGENEVIFAENEEDNVFRRVNPELANGRRARSKVIQIFARRRHYNI</sequence>
<dbReference type="GO" id="GO:0004518">
    <property type="term" value="F:nuclease activity"/>
    <property type="evidence" value="ECO:0007669"/>
    <property type="project" value="UniProtKB-KW"/>
</dbReference>
<keyword evidence="10" id="KW-1185">Reference proteome</keyword>
<dbReference type="GO" id="GO:0016787">
    <property type="term" value="F:hydrolase activity"/>
    <property type="evidence" value="ECO:0007669"/>
    <property type="project" value="UniProtKB-KW"/>
</dbReference>
<evidence type="ECO:0000256" key="4">
    <source>
        <dbReference type="ARBA" id="ARBA00022722"/>
    </source>
</evidence>
<comment type="subcellular location">
    <subcellularLocation>
        <location evidence="2">Nucleus</location>
    </subcellularLocation>
</comment>
<evidence type="ECO:0000256" key="6">
    <source>
        <dbReference type="ARBA" id="ARBA00022801"/>
    </source>
</evidence>
<dbReference type="Proteomes" id="UP001162156">
    <property type="component" value="Unassembled WGS sequence"/>
</dbReference>
<protein>
    <recommendedName>
        <fullName evidence="8">DDE Tnp4 domain-containing protein</fullName>
    </recommendedName>
</protein>
<reference evidence="9" key="1">
    <citation type="journal article" date="2023" name="Insect Mol. Biol.">
        <title>Genome sequencing provides insights into the evolution of gene families encoding plant cell wall-degrading enzymes in longhorned beetles.</title>
        <authorList>
            <person name="Shin N.R."/>
            <person name="Okamura Y."/>
            <person name="Kirsch R."/>
            <person name="Pauchet Y."/>
        </authorList>
    </citation>
    <scope>NUCLEOTIDE SEQUENCE</scope>
    <source>
        <strain evidence="9">RBIC_L_NR</strain>
    </source>
</reference>
<evidence type="ECO:0000256" key="7">
    <source>
        <dbReference type="ARBA" id="ARBA00023242"/>
    </source>
</evidence>
<evidence type="ECO:0000313" key="9">
    <source>
        <dbReference type="EMBL" id="KAJ8940493.1"/>
    </source>
</evidence>
<dbReference type="PANTHER" id="PTHR22930">
    <property type="match status" value="1"/>
</dbReference>
<dbReference type="GO" id="GO:0046872">
    <property type="term" value="F:metal ion binding"/>
    <property type="evidence" value="ECO:0007669"/>
    <property type="project" value="UniProtKB-KW"/>
</dbReference>
<dbReference type="PANTHER" id="PTHR22930:SF289">
    <property type="entry name" value="DDE TNP4 DOMAIN-CONTAINING PROTEIN-RELATED"/>
    <property type="match status" value="1"/>
</dbReference>
<evidence type="ECO:0000256" key="3">
    <source>
        <dbReference type="ARBA" id="ARBA00006958"/>
    </source>
</evidence>
<evidence type="ECO:0000256" key="5">
    <source>
        <dbReference type="ARBA" id="ARBA00022723"/>
    </source>
</evidence>
<evidence type="ECO:0000313" key="10">
    <source>
        <dbReference type="Proteomes" id="UP001162156"/>
    </source>
</evidence>
<gene>
    <name evidence="9" type="ORF">NQ314_010707</name>
</gene>
<evidence type="ECO:0000259" key="8">
    <source>
        <dbReference type="Pfam" id="PF13359"/>
    </source>
</evidence>
<evidence type="ECO:0000256" key="2">
    <source>
        <dbReference type="ARBA" id="ARBA00004123"/>
    </source>
</evidence>
<name>A0AAV8XN59_9CUCU</name>
<dbReference type="GO" id="GO:0005634">
    <property type="term" value="C:nucleus"/>
    <property type="evidence" value="ECO:0007669"/>
    <property type="project" value="UniProtKB-SubCell"/>
</dbReference>
<keyword evidence="4" id="KW-0540">Nuclease</keyword>
<dbReference type="Pfam" id="PF13359">
    <property type="entry name" value="DDE_Tnp_4"/>
    <property type="match status" value="1"/>
</dbReference>
<comment type="caution">
    <text evidence="9">The sequence shown here is derived from an EMBL/GenBank/DDBJ whole genome shotgun (WGS) entry which is preliminary data.</text>
</comment>
<dbReference type="InterPro" id="IPR027806">
    <property type="entry name" value="HARBI1_dom"/>
</dbReference>
<evidence type="ECO:0000256" key="1">
    <source>
        <dbReference type="ARBA" id="ARBA00001968"/>
    </source>
</evidence>
<comment type="similarity">
    <text evidence="3">Belongs to the HARBI1 family.</text>
</comment>
<dbReference type="AlphaFoldDB" id="A0AAV8XN59"/>
<dbReference type="InterPro" id="IPR045249">
    <property type="entry name" value="HARBI1-like"/>
</dbReference>
<keyword evidence="6" id="KW-0378">Hydrolase</keyword>
<proteinExistence type="inferred from homology"/>
<dbReference type="EMBL" id="JANEYF010002977">
    <property type="protein sequence ID" value="KAJ8940493.1"/>
    <property type="molecule type" value="Genomic_DNA"/>
</dbReference>